<comment type="caution">
    <text evidence="4">The sequence shown here is derived from an EMBL/GenBank/DDBJ whole genome shotgun (WGS) entry which is preliminary data.</text>
</comment>
<feature type="chain" id="PRO_5038539804" evidence="3">
    <location>
        <begin position="23"/>
        <end position="451"/>
    </location>
</feature>
<dbReference type="GO" id="GO:0009002">
    <property type="term" value="F:serine-type D-Ala-D-Ala carboxypeptidase activity"/>
    <property type="evidence" value="ECO:0007669"/>
    <property type="project" value="UniProtKB-EC"/>
</dbReference>
<dbReference type="GO" id="GO:0006508">
    <property type="term" value="P:proteolysis"/>
    <property type="evidence" value="ECO:0007669"/>
    <property type="project" value="InterPro"/>
</dbReference>
<dbReference type="NCBIfam" id="TIGR00666">
    <property type="entry name" value="PBP4"/>
    <property type="match status" value="1"/>
</dbReference>
<dbReference type="PRINTS" id="PR00922">
    <property type="entry name" value="DADACBPTASE3"/>
</dbReference>
<keyword evidence="4" id="KW-0121">Carboxypeptidase</keyword>
<evidence type="ECO:0000313" key="5">
    <source>
        <dbReference type="Proteomes" id="UP000823632"/>
    </source>
</evidence>
<dbReference type="EC" id="3.4.16.4" evidence="4"/>
<feature type="signal peptide" evidence="3">
    <location>
        <begin position="1"/>
        <end position="22"/>
    </location>
</feature>
<evidence type="ECO:0000256" key="1">
    <source>
        <dbReference type="ARBA" id="ARBA00006096"/>
    </source>
</evidence>
<gene>
    <name evidence="4" type="primary">dacB</name>
    <name evidence="4" type="ORF">IAC76_06430</name>
</gene>
<keyword evidence="3" id="KW-0732">Signal</keyword>
<dbReference type="AlphaFoldDB" id="A0A9D9DQN0"/>
<evidence type="ECO:0000256" key="3">
    <source>
        <dbReference type="SAM" id="SignalP"/>
    </source>
</evidence>
<keyword evidence="4" id="KW-0645">Protease</keyword>
<evidence type="ECO:0000256" key="2">
    <source>
        <dbReference type="ARBA" id="ARBA00022801"/>
    </source>
</evidence>
<organism evidence="4 5">
    <name type="scientific">Candidatus Scatousia excrementipullorum</name>
    <dbReference type="NCBI Taxonomy" id="2840936"/>
    <lineage>
        <taxon>Bacteria</taxon>
        <taxon>Candidatus Scatousia</taxon>
    </lineage>
</organism>
<dbReference type="Pfam" id="PF02113">
    <property type="entry name" value="Peptidase_S13"/>
    <property type="match status" value="1"/>
</dbReference>
<dbReference type="Proteomes" id="UP000823632">
    <property type="component" value="Unassembled WGS sequence"/>
</dbReference>
<dbReference type="GO" id="GO:0000270">
    <property type="term" value="P:peptidoglycan metabolic process"/>
    <property type="evidence" value="ECO:0007669"/>
    <property type="project" value="TreeGrafter"/>
</dbReference>
<dbReference type="Gene3D" id="3.40.710.10">
    <property type="entry name" value="DD-peptidase/beta-lactamase superfamily"/>
    <property type="match status" value="2"/>
</dbReference>
<dbReference type="EMBL" id="JADIND010000141">
    <property type="protein sequence ID" value="MBO8431008.1"/>
    <property type="molecule type" value="Genomic_DNA"/>
</dbReference>
<dbReference type="PANTHER" id="PTHR30023">
    <property type="entry name" value="D-ALANYL-D-ALANINE CARBOXYPEPTIDASE"/>
    <property type="match status" value="1"/>
</dbReference>
<sequence>MKKLVAIFGLFVVFMFAQAAFAANGIDKAISKSTVKRGTISVSVKNLTTGETVYDLNSDKLVPPASTQKLVTLAASLDTLGKDYTFKTSLYKTSNNELYLKLGGDPFLTSKNLDTLMAEAKKKKIIEPKNIFIDDYVMDSVEWGEGWQWDDELNPLMTKFGSYNLDGNLLEVVVMPMEEGTPAKIYTKKFYPLTFMNMVTSGGGNNIEVEKTAVSLPDMLTIKGTVSKPEIFKIPVNNLKRYFRLRLEETASNNNLEYYGNYMQKKTPAANVYLVAEVTHPIQMAVDAVLENSSNLVTETVFKLAGGKFVNNTGSVKSALEMFEAYCKKLNLDTNDIKIVDGSGVSKNNLMSADFMTDFLLAMSKNEQFETYKNAMAAPGEGTLKDRMLYFSGNLRAKTGTLSDISSIAGYITSQKGTNLAFDIMINDAKTSGADKKMLEEYIIRAIYTEY</sequence>
<reference evidence="4" key="2">
    <citation type="journal article" date="2021" name="PeerJ">
        <title>Extensive microbial diversity within the chicken gut microbiome revealed by metagenomics and culture.</title>
        <authorList>
            <person name="Gilroy R."/>
            <person name="Ravi A."/>
            <person name="Getino M."/>
            <person name="Pursley I."/>
            <person name="Horton D.L."/>
            <person name="Alikhan N.F."/>
            <person name="Baker D."/>
            <person name="Gharbi K."/>
            <person name="Hall N."/>
            <person name="Watson M."/>
            <person name="Adriaenssens E.M."/>
            <person name="Foster-Nyarko E."/>
            <person name="Jarju S."/>
            <person name="Secka A."/>
            <person name="Antonio M."/>
            <person name="Oren A."/>
            <person name="Chaudhuri R.R."/>
            <person name="La Ragione R."/>
            <person name="Hildebrand F."/>
            <person name="Pallen M.J."/>
        </authorList>
    </citation>
    <scope>NUCLEOTIDE SEQUENCE</scope>
    <source>
        <strain evidence="4">10192</strain>
    </source>
</reference>
<dbReference type="PANTHER" id="PTHR30023:SF0">
    <property type="entry name" value="PENICILLIN-SENSITIVE CARBOXYPEPTIDASE A"/>
    <property type="match status" value="1"/>
</dbReference>
<evidence type="ECO:0000313" key="4">
    <source>
        <dbReference type="EMBL" id="MBO8431008.1"/>
    </source>
</evidence>
<dbReference type="InterPro" id="IPR000667">
    <property type="entry name" value="Peptidase_S13"/>
</dbReference>
<keyword evidence="2 4" id="KW-0378">Hydrolase</keyword>
<accession>A0A9D9DQN0</accession>
<reference evidence="4" key="1">
    <citation type="submission" date="2020-10" db="EMBL/GenBank/DDBJ databases">
        <authorList>
            <person name="Gilroy R."/>
        </authorList>
    </citation>
    <scope>NUCLEOTIDE SEQUENCE</scope>
    <source>
        <strain evidence="4">10192</strain>
    </source>
</reference>
<dbReference type="SUPFAM" id="SSF56601">
    <property type="entry name" value="beta-lactamase/transpeptidase-like"/>
    <property type="match status" value="1"/>
</dbReference>
<comment type="similarity">
    <text evidence="1">Belongs to the peptidase S13 family.</text>
</comment>
<dbReference type="InterPro" id="IPR012338">
    <property type="entry name" value="Beta-lactam/transpept-like"/>
</dbReference>
<proteinExistence type="inferred from homology"/>
<protein>
    <submittedName>
        <fullName evidence="4">D-alanyl-D-alanine carboxypeptidase/D-alanyl-D-alanine-endopeptidase</fullName>
        <ecNumber evidence="4">3.4.16.4</ecNumber>
    </submittedName>
</protein>
<name>A0A9D9DQN0_9BACT</name>